<dbReference type="AlphaFoldDB" id="B7KD79"/>
<organism evidence="10 11">
    <name type="scientific">Gloeothece citriformis (strain PCC 7424)</name>
    <name type="common">Cyanothece sp. (strain PCC 7424)</name>
    <dbReference type="NCBI Taxonomy" id="65393"/>
    <lineage>
        <taxon>Bacteria</taxon>
        <taxon>Bacillati</taxon>
        <taxon>Cyanobacteriota</taxon>
        <taxon>Cyanophyceae</taxon>
        <taxon>Oscillatoriophycideae</taxon>
        <taxon>Chroococcales</taxon>
        <taxon>Aphanothecaceae</taxon>
        <taxon>Gloeothece</taxon>
        <taxon>Gloeothece citriformis</taxon>
    </lineage>
</organism>
<proteinExistence type="predicted"/>
<dbReference type="InterPro" id="IPR013767">
    <property type="entry name" value="PAS_fold"/>
</dbReference>
<dbReference type="Gene3D" id="3.30.450.20">
    <property type="entry name" value="PAS domain"/>
    <property type="match status" value="2"/>
</dbReference>
<dbReference type="STRING" id="65393.PCC7424_0433"/>
<dbReference type="Pfam" id="PF13596">
    <property type="entry name" value="PAS_10"/>
    <property type="match status" value="1"/>
</dbReference>
<evidence type="ECO:0000256" key="4">
    <source>
        <dbReference type="ARBA" id="ARBA00022679"/>
    </source>
</evidence>
<evidence type="ECO:0000256" key="6">
    <source>
        <dbReference type="SAM" id="MobiDB-lite"/>
    </source>
</evidence>
<reference evidence="11" key="1">
    <citation type="journal article" date="2011" name="MBio">
        <title>Novel metabolic attributes of the genus Cyanothece, comprising a group of unicellular nitrogen-fixing Cyanobacteria.</title>
        <authorList>
            <person name="Bandyopadhyay A."/>
            <person name="Elvitigala T."/>
            <person name="Welsh E."/>
            <person name="Stockel J."/>
            <person name="Liberton M."/>
            <person name="Min H."/>
            <person name="Sherman L.A."/>
            <person name="Pakrasi H.B."/>
        </authorList>
    </citation>
    <scope>NUCLEOTIDE SEQUENCE [LARGE SCALE GENOMIC DNA]</scope>
    <source>
        <strain evidence="11">PCC 7424</strain>
    </source>
</reference>
<dbReference type="InterPro" id="IPR022641">
    <property type="entry name" value="CheR_N"/>
</dbReference>
<dbReference type="InterPro" id="IPR050903">
    <property type="entry name" value="Bact_Chemotaxis_MeTrfase"/>
</dbReference>
<dbReference type="InterPro" id="IPR000700">
    <property type="entry name" value="PAS-assoc_C"/>
</dbReference>
<dbReference type="PROSITE" id="PS50123">
    <property type="entry name" value="CHER"/>
    <property type="match status" value="1"/>
</dbReference>
<dbReference type="SUPFAM" id="SSF47757">
    <property type="entry name" value="Chemotaxis receptor methyltransferase CheR, N-terminal domain"/>
    <property type="match status" value="1"/>
</dbReference>
<feature type="domain" description="PAS" evidence="7">
    <location>
        <begin position="499"/>
        <end position="547"/>
    </location>
</feature>
<dbReference type="OrthoDB" id="9799157at2"/>
<feature type="domain" description="CheR-type methyltransferase" evidence="9">
    <location>
        <begin position="1"/>
        <end position="250"/>
    </location>
</feature>
<dbReference type="Pfam" id="PF01739">
    <property type="entry name" value="CheR"/>
    <property type="match status" value="1"/>
</dbReference>
<accession>B7KD79</accession>
<dbReference type="Pfam" id="PF03705">
    <property type="entry name" value="CheR_N"/>
    <property type="match status" value="1"/>
</dbReference>
<dbReference type="InterPro" id="IPR035965">
    <property type="entry name" value="PAS-like_dom_sf"/>
</dbReference>
<evidence type="ECO:0000313" key="10">
    <source>
        <dbReference type="EMBL" id="ACK68899.1"/>
    </source>
</evidence>
<feature type="domain" description="PAC" evidence="8">
    <location>
        <begin position="367"/>
        <end position="421"/>
    </location>
</feature>
<protein>
    <recommendedName>
        <fullName evidence="2">protein-glutamate O-methyltransferase</fullName>
        <ecNumber evidence="2">2.1.1.80</ecNumber>
    </recommendedName>
</protein>
<dbReference type="PROSITE" id="PS50113">
    <property type="entry name" value="PAC"/>
    <property type="match status" value="1"/>
</dbReference>
<dbReference type="SMART" id="SM00091">
    <property type="entry name" value="PAS"/>
    <property type="match status" value="2"/>
</dbReference>
<dbReference type="SUPFAM" id="SSF57997">
    <property type="entry name" value="Tropomyosin"/>
    <property type="match status" value="1"/>
</dbReference>
<comment type="catalytic activity">
    <reaction evidence="1">
        <text>L-glutamyl-[protein] + S-adenosyl-L-methionine = [protein]-L-glutamate 5-O-methyl ester + S-adenosyl-L-homocysteine</text>
        <dbReference type="Rhea" id="RHEA:24452"/>
        <dbReference type="Rhea" id="RHEA-COMP:10208"/>
        <dbReference type="Rhea" id="RHEA-COMP:10311"/>
        <dbReference type="ChEBI" id="CHEBI:29973"/>
        <dbReference type="ChEBI" id="CHEBI:57856"/>
        <dbReference type="ChEBI" id="CHEBI:59789"/>
        <dbReference type="ChEBI" id="CHEBI:82795"/>
        <dbReference type="EC" id="2.1.1.80"/>
    </reaction>
</comment>
<keyword evidence="5" id="KW-0949">S-adenosyl-L-methionine</keyword>
<dbReference type="SMART" id="SM00138">
    <property type="entry name" value="MeTrc"/>
    <property type="match status" value="1"/>
</dbReference>
<evidence type="ECO:0000259" key="9">
    <source>
        <dbReference type="PROSITE" id="PS50123"/>
    </source>
</evidence>
<dbReference type="KEGG" id="cyc:PCC7424_0433"/>
<evidence type="ECO:0000259" key="8">
    <source>
        <dbReference type="PROSITE" id="PS50113"/>
    </source>
</evidence>
<dbReference type="CDD" id="cd00130">
    <property type="entry name" value="PAS"/>
    <property type="match status" value="2"/>
</dbReference>
<dbReference type="HOGENOM" id="CLU_000892_4_0_3"/>
<evidence type="ECO:0000256" key="3">
    <source>
        <dbReference type="ARBA" id="ARBA00022603"/>
    </source>
</evidence>
<evidence type="ECO:0000256" key="2">
    <source>
        <dbReference type="ARBA" id="ARBA00012534"/>
    </source>
</evidence>
<dbReference type="SUPFAM" id="SSF53335">
    <property type="entry name" value="S-adenosyl-L-methionine-dependent methyltransferases"/>
    <property type="match status" value="1"/>
</dbReference>
<keyword evidence="11" id="KW-1185">Reference proteome</keyword>
<dbReference type="SUPFAM" id="SSF55785">
    <property type="entry name" value="PYP-like sensor domain (PAS domain)"/>
    <property type="match status" value="2"/>
</dbReference>
<dbReference type="PANTHER" id="PTHR24422">
    <property type="entry name" value="CHEMOTAXIS PROTEIN METHYLTRANSFERASE"/>
    <property type="match status" value="1"/>
</dbReference>
<dbReference type="eggNOG" id="COG1352">
    <property type="taxonomic scope" value="Bacteria"/>
</dbReference>
<feature type="region of interest" description="Disordered" evidence="6">
    <location>
        <begin position="426"/>
        <end position="454"/>
    </location>
</feature>
<dbReference type="GO" id="GO:0006355">
    <property type="term" value="P:regulation of DNA-templated transcription"/>
    <property type="evidence" value="ECO:0007669"/>
    <property type="project" value="InterPro"/>
</dbReference>
<dbReference type="InterPro" id="IPR029063">
    <property type="entry name" value="SAM-dependent_MTases_sf"/>
</dbReference>
<dbReference type="Gene3D" id="1.10.287.620">
    <property type="entry name" value="Helix Hairpins"/>
    <property type="match status" value="1"/>
</dbReference>
<dbReference type="EMBL" id="CP001291">
    <property type="protein sequence ID" value="ACK68899.1"/>
    <property type="molecule type" value="Genomic_DNA"/>
</dbReference>
<dbReference type="Gene3D" id="3.40.50.150">
    <property type="entry name" value="Vaccinia Virus protein VP39"/>
    <property type="match status" value="1"/>
</dbReference>
<evidence type="ECO:0000259" key="7">
    <source>
        <dbReference type="PROSITE" id="PS50112"/>
    </source>
</evidence>
<name>B7KD79_GLOC7</name>
<dbReference type="GO" id="GO:0032259">
    <property type="term" value="P:methylation"/>
    <property type="evidence" value="ECO:0007669"/>
    <property type="project" value="UniProtKB-KW"/>
</dbReference>
<dbReference type="Gene3D" id="1.10.155.10">
    <property type="entry name" value="Chemotaxis receptor methyltransferase CheR, N-terminal domain"/>
    <property type="match status" value="1"/>
</dbReference>
<dbReference type="NCBIfam" id="TIGR00229">
    <property type="entry name" value="sensory_box"/>
    <property type="match status" value="1"/>
</dbReference>
<dbReference type="InterPro" id="IPR000014">
    <property type="entry name" value="PAS"/>
</dbReference>
<keyword evidence="3 10" id="KW-0489">Methyltransferase</keyword>
<dbReference type="InterPro" id="IPR036804">
    <property type="entry name" value="CheR_N_sf"/>
</dbReference>
<evidence type="ECO:0000313" key="11">
    <source>
        <dbReference type="Proteomes" id="UP000002384"/>
    </source>
</evidence>
<dbReference type="CDD" id="cd02440">
    <property type="entry name" value="AdoMet_MTases"/>
    <property type="match status" value="1"/>
</dbReference>
<dbReference type="PROSITE" id="PS50112">
    <property type="entry name" value="PAS"/>
    <property type="match status" value="1"/>
</dbReference>
<sequence>MTTSENDPVFESLLEFLRQSRGFDFTGYKRSSLQRRVRKQMQSHNIDNFGDYLDYLQVHPEEFLPLFNTILINVTGFYRDLNAWQYLQRQVINRNFDLESDRKPIRVWSAGCASGEEAYTLAMILADSLGIEKFRQRVKIYATDLDEEALSQARHASYSDKDLNSFPQELRDRFFEQVGNLYVFRPDLRRAVIFGRHDLVQDAPISRLDLLVCRNTLMYFNAETQGKILQRFHFALKNSGILFLGKAEMLLTHTNLFTPINLQHRIFRPVPKNNRQRTVTLVPLIDDEMDNAIERYSRVREIAFDSVSLAQLIIDLNGNLILANTPARTLFNINLLDLGRPLQDLEISYRPLELRSYLDEIYRTRSNIVVNDVVRNLRDNTTQYLDVQFNLLEDNNGEMLGVSITFTDVTRYHELQEELQRANQELETANEELQSSNEELETTNEELQSTNEELETTNEELQSTNEELETMNEELQSTNEELQTINDELRQRTSELNQANAFLNSILTSLQAGVVVVNGQFNILTWNEEAENMWGLRADEVQEQSILSLDIGLPVEQLREPIRNCLTGTTNSQEITLEAVNRRGKRIQCRISLNPLISHERERQGVILLMEEVEILDQ</sequence>
<dbReference type="EC" id="2.1.1.80" evidence="2"/>
<dbReference type="InterPro" id="IPR022642">
    <property type="entry name" value="CheR_C"/>
</dbReference>
<dbReference type="InterPro" id="IPR000780">
    <property type="entry name" value="CheR_MeTrfase"/>
</dbReference>
<dbReference type="PANTHER" id="PTHR24422:SF10">
    <property type="entry name" value="CHEMOTAXIS PROTEIN METHYLTRANSFERASE 2"/>
    <property type="match status" value="1"/>
</dbReference>
<keyword evidence="4 10" id="KW-0808">Transferase</keyword>
<dbReference type="Pfam" id="PF00989">
    <property type="entry name" value="PAS"/>
    <property type="match status" value="1"/>
</dbReference>
<gene>
    <name evidence="10" type="ordered locus">PCC7424_0433</name>
</gene>
<dbReference type="GO" id="GO:0008983">
    <property type="term" value="F:protein-glutamate O-methyltransferase activity"/>
    <property type="evidence" value="ECO:0007669"/>
    <property type="project" value="UniProtKB-EC"/>
</dbReference>
<dbReference type="Proteomes" id="UP000002384">
    <property type="component" value="Chromosome"/>
</dbReference>
<dbReference type="RefSeq" id="WP_012597846.1">
    <property type="nucleotide sequence ID" value="NC_011729.1"/>
</dbReference>
<evidence type="ECO:0000256" key="5">
    <source>
        <dbReference type="ARBA" id="ARBA00022691"/>
    </source>
</evidence>
<evidence type="ECO:0000256" key="1">
    <source>
        <dbReference type="ARBA" id="ARBA00001541"/>
    </source>
</evidence>
<dbReference type="PRINTS" id="PR00996">
    <property type="entry name" value="CHERMTFRASE"/>
</dbReference>